<evidence type="ECO:0000256" key="1">
    <source>
        <dbReference type="ARBA" id="ARBA00010617"/>
    </source>
</evidence>
<dbReference type="RefSeq" id="WP_319986762.1">
    <property type="nucleotide sequence ID" value="NZ_JAXAVV010000013.1"/>
</dbReference>
<comment type="caution">
    <text evidence="3">The sequence shown here is derived from an EMBL/GenBank/DDBJ whole genome shotgun (WGS) entry which is preliminary data.</text>
</comment>
<feature type="region of interest" description="Disordered" evidence="2">
    <location>
        <begin position="109"/>
        <end position="128"/>
    </location>
</feature>
<reference evidence="3 4" key="1">
    <citation type="submission" date="2023-11" db="EMBL/GenBank/DDBJ databases">
        <title>Lentzea sokolovensis, sp. nov., Lentzea kristufkii, sp. nov., and Lentzea miocenensis, sp. nov., rare actinobacteria from Sokolov Coal Basin, Miocene lacustrine sediment, Czech Republic.</title>
        <authorList>
            <person name="Lara A."/>
            <person name="Kotroba L."/>
            <person name="Nouioui I."/>
            <person name="Neumann-Schaal M."/>
            <person name="Mast Y."/>
            <person name="Chronakova A."/>
        </authorList>
    </citation>
    <scope>NUCLEOTIDE SEQUENCE [LARGE SCALE GENOMIC DNA]</scope>
    <source>
        <strain evidence="3 4">BCCO 10_0798</strain>
    </source>
</reference>
<sequence length="128" mass="13999">MTAAHLPTRPGKFFDPTTEVHFDEALDTWHVFSLSDVQRVLSDEECFSSGYGLTDETRPLANPVLSGMWAADGQRHRDLRAAVADPFSPRVMSRLETQIRAIATELVDGSNPAASTWSRASPSLCPPG</sequence>
<dbReference type="EMBL" id="JAXAVV010000013">
    <property type="protein sequence ID" value="MDX8052913.1"/>
    <property type="molecule type" value="Genomic_DNA"/>
</dbReference>
<comment type="similarity">
    <text evidence="1">Belongs to the cytochrome P450 family.</text>
</comment>
<name>A0ABU4TX67_9PSEU</name>
<keyword evidence="4" id="KW-1185">Reference proteome</keyword>
<dbReference type="Gene3D" id="1.10.630.10">
    <property type="entry name" value="Cytochrome P450"/>
    <property type="match status" value="1"/>
</dbReference>
<accession>A0ABU4TX67</accession>
<evidence type="ECO:0000313" key="3">
    <source>
        <dbReference type="EMBL" id="MDX8052913.1"/>
    </source>
</evidence>
<evidence type="ECO:0000313" key="4">
    <source>
        <dbReference type="Proteomes" id="UP001271792"/>
    </source>
</evidence>
<dbReference type="SUPFAM" id="SSF48264">
    <property type="entry name" value="Cytochrome P450"/>
    <property type="match status" value="1"/>
</dbReference>
<evidence type="ECO:0000256" key="2">
    <source>
        <dbReference type="SAM" id="MobiDB-lite"/>
    </source>
</evidence>
<reference evidence="3 4" key="2">
    <citation type="submission" date="2023-11" db="EMBL/GenBank/DDBJ databases">
        <authorList>
            <person name="Lara A.C."/>
            <person name="Chronakova A."/>
        </authorList>
    </citation>
    <scope>NUCLEOTIDE SEQUENCE [LARGE SCALE GENOMIC DNA]</scope>
    <source>
        <strain evidence="3 4">BCCO 10_0798</strain>
    </source>
</reference>
<gene>
    <name evidence="3" type="ORF">SK571_26355</name>
</gene>
<dbReference type="PANTHER" id="PTHR46696:SF1">
    <property type="entry name" value="CYTOCHROME P450 YJIB-RELATED"/>
    <property type="match status" value="1"/>
</dbReference>
<organism evidence="3 4">
    <name type="scientific">Lentzea kristufekii</name>
    <dbReference type="NCBI Taxonomy" id="3095430"/>
    <lineage>
        <taxon>Bacteria</taxon>
        <taxon>Bacillati</taxon>
        <taxon>Actinomycetota</taxon>
        <taxon>Actinomycetes</taxon>
        <taxon>Pseudonocardiales</taxon>
        <taxon>Pseudonocardiaceae</taxon>
        <taxon>Lentzea</taxon>
    </lineage>
</organism>
<dbReference type="PANTHER" id="PTHR46696">
    <property type="entry name" value="P450, PUTATIVE (EUROFUNG)-RELATED"/>
    <property type="match status" value="1"/>
</dbReference>
<dbReference type="Proteomes" id="UP001271792">
    <property type="component" value="Unassembled WGS sequence"/>
</dbReference>
<dbReference type="InterPro" id="IPR036396">
    <property type="entry name" value="Cyt_P450_sf"/>
</dbReference>
<feature type="compositionally biased region" description="Polar residues" evidence="2">
    <location>
        <begin position="112"/>
        <end position="121"/>
    </location>
</feature>
<proteinExistence type="inferred from homology"/>
<evidence type="ECO:0008006" key="5">
    <source>
        <dbReference type="Google" id="ProtNLM"/>
    </source>
</evidence>
<protein>
    <recommendedName>
        <fullName evidence="5">Cytochrome P450</fullName>
    </recommendedName>
</protein>